<sequence length="161" mass="18411">MLYTPLFKLFLLGLFSMQIKPVFAQDNEIRVLPQQGTQMTNPYPNFNAPRTLGSGNRKTSKQHTDSNPLDMNQYVAKRWAVDLSNESFDAKGFPSSTSTSSVTYRNHNDQSLVWKTITPYDSLHHNPERGAYGQRVSPSTLYRLKHGEDNTKYLRNANKQP</sequence>
<dbReference type="AlphaFoldDB" id="A0A217EED7"/>
<name>A0A217EED7_9GAMM</name>
<reference evidence="4" key="1">
    <citation type="submission" date="2017-06" db="EMBL/GenBank/DDBJ databases">
        <authorList>
            <person name="Varghese N."/>
            <person name="Submissions S."/>
        </authorList>
    </citation>
    <scope>NUCLEOTIDE SEQUENCE [LARGE SCALE GENOMIC DNA]</scope>
    <source>
        <strain evidence="4">ANC 5114</strain>
    </source>
</reference>
<keyword evidence="4" id="KW-1185">Reference proteome</keyword>
<protein>
    <submittedName>
        <fullName evidence="3">Uncharacterized protein</fullName>
    </submittedName>
</protein>
<gene>
    <name evidence="3" type="ORF">SAMN05444584_0771</name>
</gene>
<proteinExistence type="predicted"/>
<accession>A0A217EED7</accession>
<evidence type="ECO:0000256" key="1">
    <source>
        <dbReference type="SAM" id="MobiDB-lite"/>
    </source>
</evidence>
<keyword evidence="2" id="KW-0732">Signal</keyword>
<evidence type="ECO:0000256" key="2">
    <source>
        <dbReference type="SAM" id="SignalP"/>
    </source>
</evidence>
<evidence type="ECO:0000313" key="4">
    <source>
        <dbReference type="Proteomes" id="UP000243463"/>
    </source>
</evidence>
<organism evidence="3 4">
    <name type="scientific">Acinetobacter apis</name>
    <dbReference type="NCBI Taxonomy" id="1229165"/>
    <lineage>
        <taxon>Bacteria</taxon>
        <taxon>Pseudomonadati</taxon>
        <taxon>Pseudomonadota</taxon>
        <taxon>Gammaproteobacteria</taxon>
        <taxon>Moraxellales</taxon>
        <taxon>Moraxellaceae</taxon>
        <taxon>Acinetobacter</taxon>
    </lineage>
</organism>
<evidence type="ECO:0000313" key="3">
    <source>
        <dbReference type="EMBL" id="SNQ28843.1"/>
    </source>
</evidence>
<dbReference type="Proteomes" id="UP000243463">
    <property type="component" value="Unassembled WGS sequence"/>
</dbReference>
<feature type="region of interest" description="Disordered" evidence="1">
    <location>
        <begin position="36"/>
        <end position="69"/>
    </location>
</feature>
<dbReference type="EMBL" id="FZLN01000001">
    <property type="protein sequence ID" value="SNQ28843.1"/>
    <property type="molecule type" value="Genomic_DNA"/>
</dbReference>
<feature type="signal peptide" evidence="2">
    <location>
        <begin position="1"/>
        <end position="24"/>
    </location>
</feature>
<feature type="chain" id="PRO_5012645890" evidence="2">
    <location>
        <begin position="25"/>
        <end position="161"/>
    </location>
</feature>